<evidence type="ECO:0000256" key="1">
    <source>
        <dbReference type="ARBA" id="ARBA00022490"/>
    </source>
</evidence>
<dbReference type="STRING" id="1231336.L248_2512"/>
<evidence type="ECO:0000259" key="9">
    <source>
        <dbReference type="Pfam" id="PF13193"/>
    </source>
</evidence>
<dbReference type="InterPro" id="IPR020845">
    <property type="entry name" value="AMP-binding_CS"/>
</dbReference>
<dbReference type="GO" id="GO:0005737">
    <property type="term" value="C:cytoplasm"/>
    <property type="evidence" value="ECO:0007669"/>
    <property type="project" value="UniProtKB-SubCell"/>
</dbReference>
<dbReference type="InterPro" id="IPR025110">
    <property type="entry name" value="AMP-bd_C"/>
</dbReference>
<dbReference type="PROSITE" id="PS00455">
    <property type="entry name" value="AMP_BINDING"/>
    <property type="match status" value="1"/>
</dbReference>
<feature type="binding site" evidence="7">
    <location>
        <position position="396"/>
    </location>
    <ligand>
        <name>ATP</name>
        <dbReference type="ChEBI" id="CHEBI:30616"/>
    </ligand>
</feature>
<dbReference type="FunFam" id="3.30.300.30:FF:000012">
    <property type="entry name" value="D-alanine--D-alanyl carrier protein ligase"/>
    <property type="match status" value="1"/>
</dbReference>
<dbReference type="Proteomes" id="UP000030647">
    <property type="component" value="Unassembled WGS sequence"/>
</dbReference>
<dbReference type="InterPro" id="IPR000873">
    <property type="entry name" value="AMP-dep_synth/lig_dom"/>
</dbReference>
<dbReference type="EC" id="6.2.1.54" evidence="7"/>
<comment type="similarity">
    <text evidence="6 7">Belongs to the ATP-dependent AMP-binding enzyme family. DltA subfamily.</text>
</comment>
<dbReference type="SUPFAM" id="SSF56801">
    <property type="entry name" value="Acetyl-CoA synthetase-like"/>
    <property type="match status" value="1"/>
</dbReference>
<dbReference type="GO" id="GO:0070395">
    <property type="term" value="P:lipoteichoic acid biosynthetic process"/>
    <property type="evidence" value="ECO:0007669"/>
    <property type="project" value="UniProtKB-UniRule"/>
</dbReference>
<dbReference type="PANTHER" id="PTHR45398:SF1">
    <property type="entry name" value="ENZYME, PUTATIVE (JCVI)-RELATED"/>
    <property type="match status" value="1"/>
</dbReference>
<dbReference type="InterPro" id="IPR045851">
    <property type="entry name" value="AMP-bd_C_sf"/>
</dbReference>
<feature type="binding site" evidence="7">
    <location>
        <position position="314"/>
    </location>
    <ligand>
        <name>D-alanine</name>
        <dbReference type="ChEBI" id="CHEBI:57416"/>
    </ligand>
</feature>
<dbReference type="Pfam" id="PF00501">
    <property type="entry name" value="AMP-binding"/>
    <property type="match status" value="1"/>
</dbReference>
<dbReference type="Pfam" id="PF13193">
    <property type="entry name" value="AMP-binding_C"/>
    <property type="match status" value="1"/>
</dbReference>
<feature type="binding site" evidence="7">
    <location>
        <position position="210"/>
    </location>
    <ligand>
        <name>D-alanine</name>
        <dbReference type="ChEBI" id="CHEBI:57416"/>
    </ligand>
</feature>
<keyword evidence="3 7" id="KW-0547">Nucleotide-binding</keyword>
<accession>U4TMK7</accession>
<sequence length="519" mass="57449">MEGKGAEIAPSAMIENIISQIDKIAEEHPERLAYTYEDHTYTFGELVTTADRIAHFLQAQHLPAKAPVVVYGEQTFAMVATFLGAVKSGHGYIPIDTNSPDERIHQIHDVAQPAAILATEHLPVSFSDLPIYGPEQMATVRAKGETDYDHGQSVRGDDIFYIIFTSGTTGVPKGVQISHTNLLSYVNWAISDFSLPEGIRCLAQAPYSFDLSVMDLYPSWVLGGNLVALPKRTTDNFMLLFKALPQLKLQEWVSTPSFVEICLLDANFKAANYPDLKYFLFCGEELTGKTASQLIDRFPDAKIFNTYGPTETTVAVTGVEITKDTIAQYERLPIGYAKEDTTMYAVDAKGNKVAPGELGELIIEGPSVSKGYLNNPEKTKSAFFRDGDQQAYRSGDLGFIDQDGLIFYRGRTDFQVKLHGFRIELEDVDHALDALAPVKQASVVPKYNNLHKVTQLVAFVVPKKHPADEGAYIADLKKQLTQTAMSYMIPQRIELKESLPLTVNGKIDRKTLIAEVNPS</sequence>
<feature type="binding site" evidence="7">
    <location>
        <begin position="165"/>
        <end position="166"/>
    </location>
    <ligand>
        <name>ATP</name>
        <dbReference type="ChEBI" id="CHEBI:30616"/>
    </ligand>
</feature>
<comment type="pathway">
    <text evidence="7">Cell wall biogenesis; lipoteichoic acid biosynthesis.</text>
</comment>
<evidence type="ECO:0000313" key="11">
    <source>
        <dbReference type="Proteomes" id="UP000030647"/>
    </source>
</evidence>
<feature type="binding site" evidence="7">
    <location>
        <position position="506"/>
    </location>
    <ligand>
        <name>D-alanine</name>
        <dbReference type="ChEBI" id="CHEBI:57416"/>
    </ligand>
</feature>
<feature type="binding site" evidence="7">
    <location>
        <begin position="408"/>
        <end position="411"/>
    </location>
    <ligand>
        <name>ATP</name>
        <dbReference type="ChEBI" id="CHEBI:30616"/>
    </ligand>
</feature>
<dbReference type="InterPro" id="IPR010072">
    <property type="entry name" value="DltA"/>
</dbReference>
<keyword evidence="4 7" id="KW-0067">ATP-binding</keyword>
<dbReference type="NCBIfam" id="TIGR01734">
    <property type="entry name" value="D-ala-DACP-lig"/>
    <property type="match status" value="1"/>
</dbReference>
<evidence type="ECO:0000256" key="5">
    <source>
        <dbReference type="ARBA" id="ARBA00054605"/>
    </source>
</evidence>
<gene>
    <name evidence="7 10" type="primary">dltA</name>
    <name evidence="10" type="ORF">L248_2512</name>
</gene>
<feature type="binding site" evidence="7">
    <location>
        <begin position="305"/>
        <end position="310"/>
    </location>
    <ligand>
        <name>ATP</name>
        <dbReference type="ChEBI" id="CHEBI:30616"/>
    </ligand>
</feature>
<evidence type="ECO:0000256" key="4">
    <source>
        <dbReference type="ARBA" id="ARBA00022840"/>
    </source>
</evidence>
<dbReference type="UniPathway" id="UPA00556"/>
<dbReference type="eggNOG" id="COG1020">
    <property type="taxonomic scope" value="Bacteria"/>
</dbReference>
<dbReference type="InterPro" id="IPR010071">
    <property type="entry name" value="AA_adenyl_dom"/>
</dbReference>
<comment type="catalytic activity">
    <reaction evidence="7">
        <text>holo-[D-alanyl-carrier protein] + D-alanine + ATP = D-alanyl-[D-alanyl-carrier protein] + AMP + diphosphate</text>
        <dbReference type="Rhea" id="RHEA:55132"/>
        <dbReference type="Rhea" id="RHEA-COMP:14102"/>
        <dbReference type="Rhea" id="RHEA-COMP:14103"/>
        <dbReference type="ChEBI" id="CHEBI:30616"/>
        <dbReference type="ChEBI" id="CHEBI:33019"/>
        <dbReference type="ChEBI" id="CHEBI:57416"/>
        <dbReference type="ChEBI" id="CHEBI:64479"/>
        <dbReference type="ChEBI" id="CHEBI:138620"/>
        <dbReference type="ChEBI" id="CHEBI:456215"/>
        <dbReference type="EC" id="6.2.1.54"/>
    </reaction>
</comment>
<proteinExistence type="inferred from homology"/>
<dbReference type="HOGENOM" id="CLU_000022_2_12_9"/>
<dbReference type="EMBL" id="KI271586">
    <property type="protein sequence ID" value="ERL65439.1"/>
    <property type="molecule type" value="Genomic_DNA"/>
</dbReference>
<evidence type="ECO:0000313" key="10">
    <source>
        <dbReference type="EMBL" id="ERL65439.1"/>
    </source>
</evidence>
<dbReference type="AlphaFoldDB" id="U4TMK7"/>
<dbReference type="Gene3D" id="3.40.50.12780">
    <property type="entry name" value="N-terminal domain of ligase-like"/>
    <property type="match status" value="1"/>
</dbReference>
<keyword evidence="1 7" id="KW-0963">Cytoplasm</keyword>
<dbReference type="NCBIfam" id="NF003417">
    <property type="entry name" value="PRK04813.1"/>
    <property type="match status" value="1"/>
</dbReference>
<organism evidence="10 11">
    <name type="scientific">Schleiferilactobacillus shenzhenensis LY-73</name>
    <dbReference type="NCBI Taxonomy" id="1231336"/>
    <lineage>
        <taxon>Bacteria</taxon>
        <taxon>Bacillati</taxon>
        <taxon>Bacillota</taxon>
        <taxon>Bacilli</taxon>
        <taxon>Lactobacillales</taxon>
        <taxon>Lactobacillaceae</taxon>
        <taxon>Schleiferilactobacillus</taxon>
    </lineage>
</organism>
<evidence type="ECO:0000256" key="6">
    <source>
        <dbReference type="ARBA" id="ARBA00061336"/>
    </source>
</evidence>
<dbReference type="Gene3D" id="3.30.300.30">
    <property type="match status" value="1"/>
</dbReference>
<evidence type="ECO:0000256" key="3">
    <source>
        <dbReference type="ARBA" id="ARBA00022741"/>
    </source>
</evidence>
<feature type="domain" description="AMP-binding enzyme C-terminal" evidence="9">
    <location>
        <begin position="428"/>
        <end position="506"/>
    </location>
</feature>
<dbReference type="CDD" id="cd05945">
    <property type="entry name" value="DltA"/>
    <property type="match status" value="1"/>
</dbReference>
<dbReference type="InterPro" id="IPR044507">
    <property type="entry name" value="DltA-like"/>
</dbReference>
<dbReference type="GO" id="GO:0005524">
    <property type="term" value="F:ATP binding"/>
    <property type="evidence" value="ECO:0007669"/>
    <property type="project" value="UniProtKB-KW"/>
</dbReference>
<name>U4TMK7_9LACO</name>
<evidence type="ECO:0000259" key="8">
    <source>
        <dbReference type="Pfam" id="PF00501"/>
    </source>
</evidence>
<reference evidence="11" key="1">
    <citation type="journal article" date="2013" name="Genome Announc.">
        <title>Whole-Genome Sequencing of Lactobacillus shenzhenensis Strain LY-73T.</title>
        <authorList>
            <person name="Lin Z."/>
            <person name="Liu Z."/>
            <person name="Yang R."/>
            <person name="Zou Y."/>
            <person name="Wan D."/>
            <person name="Chen J."/>
            <person name="Guo M."/>
            <person name="Zhao J."/>
            <person name="Fang C."/>
            <person name="Yang R."/>
            <person name="Liu F."/>
        </authorList>
    </citation>
    <scope>NUCLEOTIDE SEQUENCE [LARGE SCALE GENOMIC DNA]</scope>
    <source>
        <strain evidence="11">LY-73</strain>
    </source>
</reference>
<comment type="subcellular location">
    <subcellularLocation>
        <location evidence="7">Cytoplasm</location>
    </subcellularLocation>
</comment>
<dbReference type="InterPro" id="IPR042099">
    <property type="entry name" value="ANL_N_sf"/>
</dbReference>
<comment type="function">
    <text evidence="5 7">Catalyzes the first step in the D-alanylation of lipoteichoic acid (LTA), the activation of D-alanine and its transfer onto the D-alanyl carrier protein (Dcp) DltC. In an ATP-dependent two-step reaction, forms a high energy D-alanyl-AMP intermediate, followed by transfer of the D-alanyl residue as a thiol ester to the phosphopantheinyl prosthetic group of the Dcp. D-alanylation of LTA plays an important role in modulating the properties of the cell wall in Gram-positive bacteria, influencing the net charge of the cell wall.</text>
</comment>
<dbReference type="HAMAP" id="MF_00593">
    <property type="entry name" value="DltA"/>
    <property type="match status" value="1"/>
</dbReference>
<protein>
    <recommendedName>
        <fullName evidence="7">D-alanine--D-alanyl carrier protein ligase</fullName>
        <shortName evidence="7">DCL</shortName>
        <ecNumber evidence="7">6.2.1.54</ecNumber>
    </recommendedName>
    <alternativeName>
        <fullName evidence="7">D-alanine--poly(phosphoribitol) ligase subunit 1</fullName>
    </alternativeName>
    <alternativeName>
        <fullName evidence="7">D-alanine-activating enzyme</fullName>
        <shortName evidence="7">DAE</shortName>
    </alternativeName>
</protein>
<dbReference type="GO" id="GO:0047473">
    <property type="term" value="F:D-alanine [D-alanyl carrier protein] ligase activity"/>
    <property type="evidence" value="ECO:0007669"/>
    <property type="project" value="UniProtKB-UniRule"/>
</dbReference>
<dbReference type="PANTHER" id="PTHR45398">
    <property type="match status" value="1"/>
</dbReference>
<keyword evidence="11" id="KW-1185">Reference proteome</keyword>
<dbReference type="NCBIfam" id="TIGR01733">
    <property type="entry name" value="AA-adenyl-dom"/>
    <property type="match status" value="1"/>
</dbReference>
<feature type="binding site" evidence="7">
    <location>
        <position position="506"/>
    </location>
    <ligand>
        <name>ATP</name>
        <dbReference type="ChEBI" id="CHEBI:30616"/>
    </ligand>
</feature>
<evidence type="ECO:0000256" key="2">
    <source>
        <dbReference type="ARBA" id="ARBA00022598"/>
    </source>
</evidence>
<keyword evidence="2 7" id="KW-0436">Ligase</keyword>
<feature type="domain" description="AMP-dependent synthetase/ligase" evidence="8">
    <location>
        <begin position="23"/>
        <end position="373"/>
    </location>
</feature>
<evidence type="ECO:0000256" key="7">
    <source>
        <dbReference type="HAMAP-Rule" id="MF_00593"/>
    </source>
</evidence>